<dbReference type="AlphaFoldDB" id="A0A4R5E0V2"/>
<dbReference type="InterPro" id="IPR018739">
    <property type="entry name" value="DUF2281"/>
</dbReference>
<organism evidence="2 3">
    <name type="scientific">Dyadobacter psychrotolerans</name>
    <dbReference type="NCBI Taxonomy" id="2541721"/>
    <lineage>
        <taxon>Bacteria</taxon>
        <taxon>Pseudomonadati</taxon>
        <taxon>Bacteroidota</taxon>
        <taxon>Cytophagia</taxon>
        <taxon>Cytophagales</taxon>
        <taxon>Spirosomataceae</taxon>
        <taxon>Dyadobacter</taxon>
    </lineage>
</organism>
<evidence type="ECO:0000259" key="1">
    <source>
        <dbReference type="Pfam" id="PF10047"/>
    </source>
</evidence>
<feature type="domain" description="DUF2281" evidence="1">
    <location>
        <begin position="6"/>
        <end position="66"/>
    </location>
</feature>
<evidence type="ECO:0000313" key="2">
    <source>
        <dbReference type="EMBL" id="TDE18734.1"/>
    </source>
</evidence>
<comment type="caution">
    <text evidence="2">The sequence shown here is derived from an EMBL/GenBank/DDBJ whole genome shotgun (WGS) entry which is preliminary data.</text>
</comment>
<dbReference type="Pfam" id="PF10047">
    <property type="entry name" value="DUF2281"/>
    <property type="match status" value="1"/>
</dbReference>
<evidence type="ECO:0000313" key="3">
    <source>
        <dbReference type="Proteomes" id="UP000294850"/>
    </source>
</evidence>
<gene>
    <name evidence="2" type="ORF">E0F88_03170</name>
</gene>
<dbReference type="EMBL" id="SMFL01000001">
    <property type="protein sequence ID" value="TDE18734.1"/>
    <property type="molecule type" value="Genomic_DNA"/>
</dbReference>
<proteinExistence type="predicted"/>
<keyword evidence="3" id="KW-1185">Reference proteome</keyword>
<protein>
    <submittedName>
        <fullName evidence="2">DUF2281 domain-containing protein</fullName>
    </submittedName>
</protein>
<sequence length="67" mass="7811">MSELTIHTKLEKLPEDLKNQVNDFVDFLIEKSLKSKAKVYPKFGSVKGRIKMEADFDAPLDDFKEYM</sequence>
<dbReference type="OrthoDB" id="9801704at2"/>
<name>A0A4R5E0V2_9BACT</name>
<accession>A0A4R5E0V2</accession>
<reference evidence="2 3" key="1">
    <citation type="submission" date="2019-03" db="EMBL/GenBank/DDBJ databases">
        <title>Dyadobacter AR-3-6 sp. nov., isolated from arctic soil.</title>
        <authorList>
            <person name="Chaudhary D.K."/>
        </authorList>
    </citation>
    <scope>NUCLEOTIDE SEQUENCE [LARGE SCALE GENOMIC DNA]</scope>
    <source>
        <strain evidence="2 3">AR-3-6</strain>
    </source>
</reference>
<dbReference type="Proteomes" id="UP000294850">
    <property type="component" value="Unassembled WGS sequence"/>
</dbReference>